<evidence type="ECO:0000313" key="2">
    <source>
        <dbReference type="EMBL" id="MDH8676829.1"/>
    </source>
</evidence>
<evidence type="ECO:0000256" key="1">
    <source>
        <dbReference type="SAM" id="Phobius"/>
    </source>
</evidence>
<sequence length="65" mass="7514">MDFERKSVFVILGLTFMVIFSLLNFNQLKYKAQISQVLKDIEVITTVDSAKSISTKNKYTYITET</sequence>
<keyword evidence="1" id="KW-1133">Transmembrane helix</keyword>
<organism evidence="2 3">
    <name type="scientific">Fusibacter bizertensis</name>
    <dbReference type="NCBI Taxonomy" id="1488331"/>
    <lineage>
        <taxon>Bacteria</taxon>
        <taxon>Bacillati</taxon>
        <taxon>Bacillota</taxon>
        <taxon>Clostridia</taxon>
        <taxon>Eubacteriales</taxon>
        <taxon>Eubacteriales Family XII. Incertae Sedis</taxon>
        <taxon>Fusibacter</taxon>
    </lineage>
</organism>
<accession>A0ABT6N8T6</accession>
<gene>
    <name evidence="2" type="ORF">QE109_01655</name>
</gene>
<evidence type="ECO:0000313" key="3">
    <source>
        <dbReference type="Proteomes" id="UP001158045"/>
    </source>
</evidence>
<proteinExistence type="predicted"/>
<dbReference type="Proteomes" id="UP001158045">
    <property type="component" value="Unassembled WGS sequence"/>
</dbReference>
<feature type="transmembrane region" description="Helical" evidence="1">
    <location>
        <begin position="6"/>
        <end position="25"/>
    </location>
</feature>
<dbReference type="EMBL" id="JARYZI010000001">
    <property type="protein sequence ID" value="MDH8676829.1"/>
    <property type="molecule type" value="Genomic_DNA"/>
</dbReference>
<protein>
    <submittedName>
        <fullName evidence="2">Uncharacterized protein</fullName>
    </submittedName>
</protein>
<reference evidence="2 3" key="1">
    <citation type="submission" date="2023-04" db="EMBL/GenBank/DDBJ databases">
        <title>Fusibacter bizertensis strain WBS, isolated from littoral bottom sediments of the Arctic seas - biochemical and genomic analysis.</title>
        <authorList>
            <person name="Brioukhanov A.L."/>
        </authorList>
    </citation>
    <scope>NUCLEOTIDE SEQUENCE [LARGE SCALE GENOMIC DNA]</scope>
    <source>
        <strain evidence="2 3">WBS</strain>
    </source>
</reference>
<comment type="caution">
    <text evidence="2">The sequence shown here is derived from an EMBL/GenBank/DDBJ whole genome shotgun (WGS) entry which is preliminary data.</text>
</comment>
<keyword evidence="1" id="KW-0812">Transmembrane</keyword>
<name>A0ABT6N8T6_9FIRM</name>
<dbReference type="RefSeq" id="WP_281092629.1">
    <property type="nucleotide sequence ID" value="NZ_JARYZI010000001.1"/>
</dbReference>
<keyword evidence="3" id="KW-1185">Reference proteome</keyword>
<keyword evidence="1" id="KW-0472">Membrane</keyword>